<dbReference type="EMBL" id="HBUE01222568">
    <property type="protein sequence ID" value="CAG6540329.1"/>
    <property type="molecule type" value="Transcribed_RNA"/>
</dbReference>
<reference evidence="1" key="1">
    <citation type="submission" date="2021-05" db="EMBL/GenBank/DDBJ databases">
        <authorList>
            <person name="Alioto T."/>
            <person name="Alioto T."/>
            <person name="Gomez Garrido J."/>
        </authorList>
    </citation>
    <scope>NUCLEOTIDE SEQUENCE</scope>
</reference>
<dbReference type="EMBL" id="HBUE01222566">
    <property type="protein sequence ID" value="CAG6540325.1"/>
    <property type="molecule type" value="Transcribed_RNA"/>
</dbReference>
<dbReference type="EMBL" id="HBUE01119339">
    <property type="protein sequence ID" value="CAG6491665.1"/>
    <property type="molecule type" value="Transcribed_RNA"/>
</dbReference>
<accession>A0A8D8KHJ8</accession>
<proteinExistence type="predicted"/>
<sequence>MRSFLLLTIQFAYLFCLKCCWSFSLQFFLLIAAVVSFHLFGFVRKCALVCVCVSPPPLSVLFSSSTTCAPHHKQKKHKLFSTTTKKKHVIMRNRSEQSCDLLCAWLLIPASFLFFL</sequence>
<dbReference type="EMBL" id="HBUE01222565">
    <property type="protein sequence ID" value="CAG6540323.1"/>
    <property type="molecule type" value="Transcribed_RNA"/>
</dbReference>
<dbReference type="EMBL" id="HBUE01329234">
    <property type="protein sequence ID" value="CAG6592392.1"/>
    <property type="molecule type" value="Transcribed_RNA"/>
</dbReference>
<dbReference type="AlphaFoldDB" id="A0A8D8KHJ8"/>
<dbReference type="EMBL" id="HBUE01329235">
    <property type="protein sequence ID" value="CAG6592394.1"/>
    <property type="molecule type" value="Transcribed_RNA"/>
</dbReference>
<evidence type="ECO:0000313" key="1">
    <source>
        <dbReference type="EMBL" id="CAG6592394.1"/>
    </source>
</evidence>
<dbReference type="EMBL" id="HBUE01329236">
    <property type="protein sequence ID" value="CAG6592396.1"/>
    <property type="molecule type" value="Transcribed_RNA"/>
</dbReference>
<name>A0A8D8KHJ8_CULPI</name>
<dbReference type="EMBL" id="HBUE01329237">
    <property type="protein sequence ID" value="CAG6592398.1"/>
    <property type="molecule type" value="Transcribed_RNA"/>
</dbReference>
<organism evidence="1">
    <name type="scientific">Culex pipiens</name>
    <name type="common">House mosquito</name>
    <dbReference type="NCBI Taxonomy" id="7175"/>
    <lineage>
        <taxon>Eukaryota</taxon>
        <taxon>Metazoa</taxon>
        <taxon>Ecdysozoa</taxon>
        <taxon>Arthropoda</taxon>
        <taxon>Hexapoda</taxon>
        <taxon>Insecta</taxon>
        <taxon>Pterygota</taxon>
        <taxon>Neoptera</taxon>
        <taxon>Endopterygota</taxon>
        <taxon>Diptera</taxon>
        <taxon>Nematocera</taxon>
        <taxon>Culicoidea</taxon>
        <taxon>Culicidae</taxon>
        <taxon>Culicinae</taxon>
        <taxon>Culicini</taxon>
        <taxon>Culex</taxon>
        <taxon>Culex</taxon>
    </lineage>
</organism>
<dbReference type="EMBL" id="HBUE01222567">
    <property type="protein sequence ID" value="CAG6540327.1"/>
    <property type="molecule type" value="Transcribed_RNA"/>
</dbReference>
<protein>
    <submittedName>
        <fullName evidence="1">(northern house mosquito) hypothetical protein</fullName>
    </submittedName>
</protein>